<dbReference type="Pfam" id="PF01311">
    <property type="entry name" value="Bac_export_1"/>
    <property type="match status" value="1"/>
</dbReference>
<organism evidence="8 9">
    <name type="scientific">Methylobacterium hispanicum</name>
    <dbReference type="NCBI Taxonomy" id="270350"/>
    <lineage>
        <taxon>Bacteria</taxon>
        <taxon>Pseudomonadati</taxon>
        <taxon>Pseudomonadota</taxon>
        <taxon>Alphaproteobacteria</taxon>
        <taxon>Hyphomicrobiales</taxon>
        <taxon>Methylobacteriaceae</taxon>
        <taxon>Methylobacterium</taxon>
    </lineage>
</organism>
<dbReference type="AlphaFoldDB" id="A0AAV4ZS95"/>
<comment type="caution">
    <text evidence="8">The sequence shown here is derived from an EMBL/GenBank/DDBJ whole genome shotgun (WGS) entry which is preliminary data.</text>
</comment>
<dbReference type="NCBIfam" id="TIGR01401">
    <property type="entry name" value="fliR_like_III"/>
    <property type="match status" value="1"/>
</dbReference>
<accession>A0AAV4ZS95</accession>
<feature type="transmembrane region" description="Helical" evidence="7">
    <location>
        <begin position="188"/>
        <end position="210"/>
    </location>
</feature>
<evidence type="ECO:0000256" key="4">
    <source>
        <dbReference type="ARBA" id="ARBA00022692"/>
    </source>
</evidence>
<dbReference type="PANTHER" id="PTHR30065:SF1">
    <property type="entry name" value="SURFACE PRESENTATION OF ANTIGENS PROTEIN SPAR"/>
    <property type="match status" value="1"/>
</dbReference>
<dbReference type="InterPro" id="IPR002010">
    <property type="entry name" value="T3SS_IM_R"/>
</dbReference>
<feature type="transmembrane region" description="Helical" evidence="7">
    <location>
        <begin position="46"/>
        <end position="65"/>
    </location>
</feature>
<evidence type="ECO:0000256" key="3">
    <source>
        <dbReference type="ARBA" id="ARBA00022475"/>
    </source>
</evidence>
<evidence type="ECO:0008006" key="10">
    <source>
        <dbReference type="Google" id="ProtNLM"/>
    </source>
</evidence>
<evidence type="ECO:0000256" key="1">
    <source>
        <dbReference type="ARBA" id="ARBA00004651"/>
    </source>
</evidence>
<keyword evidence="3 7" id="KW-1003">Cell membrane</keyword>
<feature type="transmembrane region" description="Helical" evidence="7">
    <location>
        <begin position="85"/>
        <end position="109"/>
    </location>
</feature>
<protein>
    <recommendedName>
        <fullName evidence="10">EscT/YscT/HrcT family type III secretion system export apparatus protein</fullName>
    </recommendedName>
</protein>
<evidence type="ECO:0000313" key="9">
    <source>
        <dbReference type="Proteomes" id="UP001055247"/>
    </source>
</evidence>
<comment type="subcellular location">
    <subcellularLocation>
        <location evidence="1 7">Cell membrane</location>
        <topology evidence="1 7">Multi-pass membrane protein</topology>
    </subcellularLocation>
</comment>
<name>A0AAV4ZS95_9HYPH</name>
<feature type="transmembrane region" description="Helical" evidence="7">
    <location>
        <begin position="222"/>
        <end position="242"/>
    </location>
</feature>
<feature type="transmembrane region" description="Helical" evidence="7">
    <location>
        <begin position="130"/>
        <end position="158"/>
    </location>
</feature>
<dbReference type="GO" id="GO:0006605">
    <property type="term" value="P:protein targeting"/>
    <property type="evidence" value="ECO:0007669"/>
    <property type="project" value="UniProtKB-UniRule"/>
</dbReference>
<dbReference type="EMBL" id="BPQO01000027">
    <property type="protein sequence ID" value="GJD91461.1"/>
    <property type="molecule type" value="Genomic_DNA"/>
</dbReference>
<keyword evidence="5 7" id="KW-1133">Transmembrane helix</keyword>
<sequence>MEVRETLLFFFRLFDREVIALILTLPRVYAFMAASGLLVSTAVPRVARVAVVLALSILPAGINLAHVDAFDRQVTTYAVYLAKEVAIGFLLGYLVGWIFWAVQAAGALIDNQRGSSMASSIDPLQGQETSTLGIAFSQVFLTYVYVAGAVLPVIGLLYRSFAIWPATRALPIISERFPALMLGVFDHAVRYVLILAGPIVAIMFLAEFALAMVSRFAPQIQVFVLAMPIKSALAMFVLIFYFSTLLPHAASQTVLVQGYLDSLYTLLRFGAGPGAAP</sequence>
<evidence type="ECO:0000256" key="5">
    <source>
        <dbReference type="ARBA" id="ARBA00022989"/>
    </source>
</evidence>
<dbReference type="GO" id="GO:0005886">
    <property type="term" value="C:plasma membrane"/>
    <property type="evidence" value="ECO:0007669"/>
    <property type="project" value="UniProtKB-SubCell"/>
</dbReference>
<evidence type="ECO:0000256" key="6">
    <source>
        <dbReference type="ARBA" id="ARBA00023136"/>
    </source>
</evidence>
<reference evidence="8" key="1">
    <citation type="journal article" date="2016" name="Front. Microbiol.">
        <title>Genome Sequence of the Piezophilic, Mesophilic Sulfate-Reducing Bacterium Desulfovibrio indicus J2T.</title>
        <authorList>
            <person name="Cao J."/>
            <person name="Maignien L."/>
            <person name="Shao Z."/>
            <person name="Alain K."/>
            <person name="Jebbar M."/>
        </authorList>
    </citation>
    <scope>NUCLEOTIDE SEQUENCE</scope>
    <source>
        <strain evidence="8">DSM 16372</strain>
    </source>
</reference>
<keyword evidence="6 7" id="KW-0472">Membrane</keyword>
<gene>
    <name evidence="8" type="ORF">BHAOGJBA_5009</name>
</gene>
<dbReference type="PRINTS" id="PR00953">
    <property type="entry name" value="TYPE3IMRPROT"/>
</dbReference>
<keyword evidence="9" id="KW-1185">Reference proteome</keyword>
<dbReference type="Proteomes" id="UP001055247">
    <property type="component" value="Unassembled WGS sequence"/>
</dbReference>
<proteinExistence type="inferred from homology"/>
<dbReference type="PANTHER" id="PTHR30065">
    <property type="entry name" value="FLAGELLAR BIOSYNTHETIC PROTEIN FLIR"/>
    <property type="match status" value="1"/>
</dbReference>
<comment type="similarity">
    <text evidence="2 7">Belongs to the FliR/MopE/SpaR family.</text>
</comment>
<reference evidence="8" key="2">
    <citation type="submission" date="2021-08" db="EMBL/GenBank/DDBJ databases">
        <authorList>
            <person name="Tani A."/>
            <person name="Ola A."/>
            <person name="Ogura Y."/>
            <person name="Katsura K."/>
            <person name="Hayashi T."/>
        </authorList>
    </citation>
    <scope>NUCLEOTIDE SEQUENCE</scope>
    <source>
        <strain evidence="8">DSM 16372</strain>
    </source>
</reference>
<evidence type="ECO:0000313" key="8">
    <source>
        <dbReference type="EMBL" id="GJD91461.1"/>
    </source>
</evidence>
<dbReference type="InterPro" id="IPR006304">
    <property type="entry name" value="T3SS_SpaR/YscT"/>
</dbReference>
<keyword evidence="4 7" id="KW-0812">Transmembrane</keyword>
<feature type="transmembrane region" description="Helical" evidence="7">
    <location>
        <begin position="18"/>
        <end position="39"/>
    </location>
</feature>
<evidence type="ECO:0000256" key="7">
    <source>
        <dbReference type="RuleBase" id="RU362072"/>
    </source>
</evidence>
<evidence type="ECO:0000256" key="2">
    <source>
        <dbReference type="ARBA" id="ARBA00009772"/>
    </source>
</evidence>